<evidence type="ECO:0000313" key="1">
    <source>
        <dbReference type="EMBL" id="GFC89965.1"/>
    </source>
</evidence>
<dbReference type="EMBL" id="BKCJ011123759">
    <property type="protein sequence ID" value="GFC89965.1"/>
    <property type="molecule type" value="Genomic_DNA"/>
</dbReference>
<dbReference type="AlphaFoldDB" id="A0A699RU98"/>
<protein>
    <submittedName>
        <fullName evidence="1">Uncharacterized protein</fullName>
    </submittedName>
</protein>
<organism evidence="1">
    <name type="scientific">Tanacetum cinerariifolium</name>
    <name type="common">Dalmatian daisy</name>
    <name type="synonym">Chrysanthemum cinerariifolium</name>
    <dbReference type="NCBI Taxonomy" id="118510"/>
    <lineage>
        <taxon>Eukaryota</taxon>
        <taxon>Viridiplantae</taxon>
        <taxon>Streptophyta</taxon>
        <taxon>Embryophyta</taxon>
        <taxon>Tracheophyta</taxon>
        <taxon>Spermatophyta</taxon>
        <taxon>Magnoliopsida</taxon>
        <taxon>eudicotyledons</taxon>
        <taxon>Gunneridae</taxon>
        <taxon>Pentapetalae</taxon>
        <taxon>asterids</taxon>
        <taxon>campanulids</taxon>
        <taxon>Asterales</taxon>
        <taxon>Asteraceae</taxon>
        <taxon>Asteroideae</taxon>
        <taxon>Anthemideae</taxon>
        <taxon>Anthemidinae</taxon>
        <taxon>Tanacetum</taxon>
    </lineage>
</organism>
<gene>
    <name evidence="1" type="ORF">Tci_861935</name>
</gene>
<reference evidence="1" key="1">
    <citation type="journal article" date="2019" name="Sci. Rep.">
        <title>Draft genome of Tanacetum cinerariifolium, the natural source of mosquito coil.</title>
        <authorList>
            <person name="Yamashiro T."/>
            <person name="Shiraishi A."/>
            <person name="Satake H."/>
            <person name="Nakayama K."/>
        </authorList>
    </citation>
    <scope>NUCLEOTIDE SEQUENCE</scope>
</reference>
<sequence length="85" mass="9572">EEEEEATKRTEKVVSEVETIATEAMIVITHDQEATATIVKLGHIPTPTRLLKMVMYHQIEDLKVPLVTSIIVLEESKPNESMKSL</sequence>
<accession>A0A699RU98</accession>
<comment type="caution">
    <text evidence="1">The sequence shown here is derived from an EMBL/GenBank/DDBJ whole genome shotgun (WGS) entry which is preliminary data.</text>
</comment>
<feature type="non-terminal residue" evidence="1">
    <location>
        <position position="1"/>
    </location>
</feature>
<name>A0A699RU98_TANCI</name>
<proteinExistence type="predicted"/>